<evidence type="ECO:0000313" key="1">
    <source>
        <dbReference type="EMBL" id="KAH9751746.1"/>
    </source>
</evidence>
<proteinExistence type="predicted"/>
<gene>
    <name evidence="1" type="ORF">KPL71_014415</name>
</gene>
<organism evidence="1 2">
    <name type="scientific">Citrus sinensis</name>
    <name type="common">Sweet orange</name>
    <name type="synonym">Citrus aurantium var. sinensis</name>
    <dbReference type="NCBI Taxonomy" id="2711"/>
    <lineage>
        <taxon>Eukaryota</taxon>
        <taxon>Viridiplantae</taxon>
        <taxon>Streptophyta</taxon>
        <taxon>Embryophyta</taxon>
        <taxon>Tracheophyta</taxon>
        <taxon>Spermatophyta</taxon>
        <taxon>Magnoliopsida</taxon>
        <taxon>eudicotyledons</taxon>
        <taxon>Gunneridae</taxon>
        <taxon>Pentapetalae</taxon>
        <taxon>rosids</taxon>
        <taxon>malvids</taxon>
        <taxon>Sapindales</taxon>
        <taxon>Rutaceae</taxon>
        <taxon>Aurantioideae</taxon>
        <taxon>Citrus</taxon>
    </lineage>
</organism>
<sequence length="139" mass="15507">MVGLAAGAVQDSSSSYLASKKTVAKPPFHSFVHLFVINKLRRFLRYQLLRGFDRAVTNQFEVIGVAQWVLTVQLGERSTDDLLKKAYTRGHLRMSWLSSKVPRWLIPKNAIVSGPGLLGVKQDNVDSIEGLLTASFHLK</sequence>
<comment type="caution">
    <text evidence="1">The sequence shown here is derived from an EMBL/GenBank/DDBJ whole genome shotgun (WGS) entry which is preliminary data.</text>
</comment>
<accession>A0ACB8KBJ3</accession>
<dbReference type="EMBL" id="CM039174">
    <property type="protein sequence ID" value="KAH9751746.1"/>
    <property type="molecule type" value="Genomic_DNA"/>
</dbReference>
<dbReference type="Proteomes" id="UP000829398">
    <property type="component" value="Chromosome 5"/>
</dbReference>
<keyword evidence="2" id="KW-1185">Reference proteome</keyword>
<reference evidence="2" key="1">
    <citation type="journal article" date="2023" name="Hortic. Res.">
        <title>A chromosome-level phased genome enabling allele-level studies in sweet orange: a case study on citrus Huanglongbing tolerance.</title>
        <authorList>
            <person name="Wu B."/>
            <person name="Yu Q."/>
            <person name="Deng Z."/>
            <person name="Duan Y."/>
            <person name="Luo F."/>
            <person name="Gmitter F. Jr."/>
        </authorList>
    </citation>
    <scope>NUCLEOTIDE SEQUENCE [LARGE SCALE GENOMIC DNA]</scope>
    <source>
        <strain evidence="2">cv. Valencia</strain>
    </source>
</reference>
<evidence type="ECO:0000313" key="2">
    <source>
        <dbReference type="Proteomes" id="UP000829398"/>
    </source>
</evidence>
<protein>
    <submittedName>
        <fullName evidence="1">Uncharacterized protein</fullName>
    </submittedName>
</protein>
<name>A0ACB8KBJ3_CITSI</name>